<keyword evidence="2" id="KW-0472">Membrane</keyword>
<evidence type="ECO:0000313" key="3">
    <source>
        <dbReference type="EMBL" id="GAA5525600.1"/>
    </source>
</evidence>
<gene>
    <name evidence="3" type="ORF">Maes01_02171</name>
</gene>
<dbReference type="EMBL" id="BAABRT010000017">
    <property type="protein sequence ID" value="GAA5525600.1"/>
    <property type="molecule type" value="Genomic_DNA"/>
</dbReference>
<feature type="transmembrane region" description="Helical" evidence="2">
    <location>
        <begin position="143"/>
        <end position="162"/>
    </location>
</feature>
<feature type="region of interest" description="Disordered" evidence="1">
    <location>
        <begin position="167"/>
        <end position="192"/>
    </location>
</feature>
<comment type="caution">
    <text evidence="3">The sequence shown here is derived from an EMBL/GenBank/DDBJ whole genome shotgun (WGS) entry which is preliminary data.</text>
</comment>
<dbReference type="Proteomes" id="UP001408594">
    <property type="component" value="Unassembled WGS sequence"/>
</dbReference>
<name>A0ABP9WR87_9GAMM</name>
<keyword evidence="2" id="KW-0812">Transmembrane</keyword>
<sequence>MTRNRWLSPTQLYRAGQRGRVCLWGLRGLLNPPNPLQPSTTLYNRQRPDLPYPVHPVFAEGISPDQACSGSARYDSAALPSPPLNCLLFLRNPAFFFPCFDLRAALFAFSFAFSCAFPCAFPCAFSFVLCAPLIVLLSVPGRTLAACLVFLCIIGDFLQFIAARTSNTPRTPASSPCAVRPHWPDRAPATFP</sequence>
<evidence type="ECO:0000256" key="1">
    <source>
        <dbReference type="SAM" id="MobiDB-lite"/>
    </source>
</evidence>
<reference evidence="3 4" key="1">
    <citation type="submission" date="2024-02" db="EMBL/GenBank/DDBJ databases">
        <title>Microbulbifer aestuariivivens NBRC 112533.</title>
        <authorList>
            <person name="Ichikawa N."/>
            <person name="Katano-Makiyama Y."/>
            <person name="Hidaka K."/>
        </authorList>
    </citation>
    <scope>NUCLEOTIDE SEQUENCE [LARGE SCALE GENOMIC DNA]</scope>
    <source>
        <strain evidence="3 4">NBRC 112533</strain>
    </source>
</reference>
<proteinExistence type="predicted"/>
<organism evidence="3 4">
    <name type="scientific">Microbulbifer aestuariivivens</name>
    <dbReference type="NCBI Taxonomy" id="1908308"/>
    <lineage>
        <taxon>Bacteria</taxon>
        <taxon>Pseudomonadati</taxon>
        <taxon>Pseudomonadota</taxon>
        <taxon>Gammaproteobacteria</taxon>
        <taxon>Cellvibrionales</taxon>
        <taxon>Microbulbiferaceae</taxon>
        <taxon>Microbulbifer</taxon>
    </lineage>
</organism>
<keyword evidence="4" id="KW-1185">Reference proteome</keyword>
<evidence type="ECO:0000313" key="4">
    <source>
        <dbReference type="Proteomes" id="UP001408594"/>
    </source>
</evidence>
<feature type="transmembrane region" description="Helical" evidence="2">
    <location>
        <begin position="104"/>
        <end position="137"/>
    </location>
</feature>
<evidence type="ECO:0000256" key="2">
    <source>
        <dbReference type="SAM" id="Phobius"/>
    </source>
</evidence>
<keyword evidence="2" id="KW-1133">Transmembrane helix</keyword>
<accession>A0ABP9WR87</accession>
<protein>
    <submittedName>
        <fullName evidence="3">Uncharacterized protein</fullName>
    </submittedName>
</protein>